<keyword evidence="4" id="KW-1185">Reference proteome</keyword>
<accession>A0A6B3R8B0</accession>
<proteinExistence type="predicted"/>
<name>A0A6B3R8B0_9FLAO</name>
<keyword evidence="1" id="KW-0732">Signal</keyword>
<evidence type="ECO:0000256" key="1">
    <source>
        <dbReference type="SAM" id="SignalP"/>
    </source>
</evidence>
<gene>
    <name evidence="3" type="ORF">G3567_07025</name>
</gene>
<dbReference type="Proteomes" id="UP000478505">
    <property type="component" value="Unassembled WGS sequence"/>
</dbReference>
<dbReference type="EMBL" id="JAAIKD010000003">
    <property type="protein sequence ID" value="NEV93901.1"/>
    <property type="molecule type" value="Genomic_DNA"/>
</dbReference>
<dbReference type="Gene3D" id="2.40.128.110">
    <property type="entry name" value="Lipid/polyisoprenoid-binding, YceI-like"/>
    <property type="match status" value="1"/>
</dbReference>
<evidence type="ECO:0000313" key="4">
    <source>
        <dbReference type="Proteomes" id="UP000478505"/>
    </source>
</evidence>
<dbReference type="InterPro" id="IPR007372">
    <property type="entry name" value="Lipid/polyisoprenoid-bd_YceI"/>
</dbReference>
<feature type="domain" description="Lipid/polyisoprenoid-binding YceI-like" evidence="2">
    <location>
        <begin position="44"/>
        <end position="221"/>
    </location>
</feature>
<comment type="caution">
    <text evidence="3">The sequence shown here is derived from an EMBL/GenBank/DDBJ whole genome shotgun (WGS) entry which is preliminary data.</text>
</comment>
<feature type="signal peptide" evidence="1">
    <location>
        <begin position="1"/>
        <end position="18"/>
    </location>
</feature>
<protein>
    <submittedName>
        <fullName evidence="3">YceI family protein</fullName>
    </submittedName>
</protein>
<dbReference type="SUPFAM" id="SSF101874">
    <property type="entry name" value="YceI-like"/>
    <property type="match status" value="1"/>
</dbReference>
<dbReference type="PANTHER" id="PTHR34406:SF1">
    <property type="entry name" value="PROTEIN YCEI"/>
    <property type="match status" value="1"/>
</dbReference>
<dbReference type="PROSITE" id="PS51257">
    <property type="entry name" value="PROKAR_LIPOPROTEIN"/>
    <property type="match status" value="1"/>
</dbReference>
<dbReference type="AlphaFoldDB" id="A0A6B3R8B0"/>
<organism evidence="3 4">
    <name type="scientific">Psychroflexus aurantiacus</name>
    <dbReference type="NCBI Taxonomy" id="2709310"/>
    <lineage>
        <taxon>Bacteria</taxon>
        <taxon>Pseudomonadati</taxon>
        <taxon>Bacteroidota</taxon>
        <taxon>Flavobacteriia</taxon>
        <taxon>Flavobacteriales</taxon>
        <taxon>Flavobacteriaceae</taxon>
        <taxon>Psychroflexus</taxon>
    </lineage>
</organism>
<evidence type="ECO:0000259" key="2">
    <source>
        <dbReference type="SMART" id="SM00867"/>
    </source>
</evidence>
<dbReference type="SMART" id="SM00867">
    <property type="entry name" value="YceI"/>
    <property type="match status" value="1"/>
</dbReference>
<reference evidence="3 4" key="1">
    <citation type="submission" date="2020-02" db="EMBL/GenBank/DDBJ databases">
        <title>Flavobacteriaceae Psychroflexus bacterium YR1-1, complete genome.</title>
        <authorList>
            <person name="Li Y."/>
            <person name="Wu S."/>
        </authorList>
    </citation>
    <scope>NUCLEOTIDE SEQUENCE [LARGE SCALE GENOMIC DNA]</scope>
    <source>
        <strain evidence="3 4">YR1-1</strain>
    </source>
</reference>
<feature type="chain" id="PRO_5025414695" evidence="1">
    <location>
        <begin position="19"/>
        <end position="224"/>
    </location>
</feature>
<dbReference type="InterPro" id="IPR036761">
    <property type="entry name" value="TTHA0802/YceI-like_sf"/>
</dbReference>
<evidence type="ECO:0000313" key="3">
    <source>
        <dbReference type="EMBL" id="NEV93901.1"/>
    </source>
</evidence>
<dbReference type="RefSeq" id="WP_164004619.1">
    <property type="nucleotide sequence ID" value="NZ_JAAIKD010000003.1"/>
</dbReference>
<sequence length="224" mass="24722">MKRRFMNSVLVLSLIATAFSCKSDKKTETSEAVEKAETSELATAYNLNVEQSKINWVGSKPTGQHNGIVSLSGGELLMTGDQLSGGAVTIDMTSIEVQDLEGQDKKDLENHLMGYSNGKEDHFFNATKYPEARFEITGVEVLEDQTLLSGNLTLKDTTKNISFPVMVSRNAGDDSLVLTSDEIVLDRTEWGIEFMSKSFVENLGDNFINDDIKIAFDLKGYKAE</sequence>
<dbReference type="PANTHER" id="PTHR34406">
    <property type="entry name" value="PROTEIN YCEI"/>
    <property type="match status" value="1"/>
</dbReference>
<dbReference type="Pfam" id="PF04264">
    <property type="entry name" value="YceI"/>
    <property type="match status" value="1"/>
</dbReference>